<comment type="caution">
    <text evidence="3">The sequence shown here is derived from an EMBL/GenBank/DDBJ whole genome shotgun (WGS) entry which is preliminary data.</text>
</comment>
<keyword evidence="3" id="KW-0808">Transferase</keyword>
<keyword evidence="3" id="KW-0695">RNA-directed DNA polymerase</keyword>
<organism evidence="3 4">
    <name type="scientific">Trichonephila clavipes</name>
    <name type="common">Golden silk orbweaver</name>
    <name type="synonym">Nephila clavipes</name>
    <dbReference type="NCBI Taxonomy" id="2585209"/>
    <lineage>
        <taxon>Eukaryota</taxon>
        <taxon>Metazoa</taxon>
        <taxon>Ecdysozoa</taxon>
        <taxon>Arthropoda</taxon>
        <taxon>Chelicerata</taxon>
        <taxon>Arachnida</taxon>
        <taxon>Araneae</taxon>
        <taxon>Araneomorphae</taxon>
        <taxon>Entelegynae</taxon>
        <taxon>Araneoidea</taxon>
        <taxon>Nephilidae</taxon>
        <taxon>Trichonephila</taxon>
    </lineage>
</organism>
<dbReference type="InterPro" id="IPR036875">
    <property type="entry name" value="Znf_CCHC_sf"/>
</dbReference>
<proteinExistence type="predicted"/>
<sequence length="432" mass="47701">MEKKSPFLIQKALVGIGGEPKSVKRLRSGDLLLETNSALQTKSFLLAKTFLDSPVKIIPHKSLNTSRGVISEPDLLTTPEAEILDGFSDQGVIQVRRITIKKDTAVIPTQHIILTFSSPTIPHTIKAGYLNCKIRPYIPNPLRCFKCQRFGHSQTSCRGQLTCSRCASVGHASTDCSLEPKCFNCSESHQSDSKLCSKWKLEKKIQEIKTSKNISYPEARKLILPQISQTYSQATKSSTTTTTTQTDDSITKNITKLSASTEAQLLPTSSSAAAKSSESQPPVPVITTSSASISLITSTTMFTALSNKTHPSALETTTSNSIPSTIISPVSHASTQKSRRKKRNPKTICNVTAPTVKPKIEIKMAPHKPRKSSSIQDTDDEDMIVYDMAEQIESPKKNDKYFLSDEYWKNESWRQGGFLHVITPTRVRSNQK</sequence>
<dbReference type="Gene3D" id="4.10.60.10">
    <property type="entry name" value="Zinc finger, CCHC-type"/>
    <property type="match status" value="1"/>
</dbReference>
<dbReference type="GO" id="GO:0003676">
    <property type="term" value="F:nucleic acid binding"/>
    <property type="evidence" value="ECO:0007669"/>
    <property type="project" value="InterPro"/>
</dbReference>
<gene>
    <name evidence="3" type="primary">RTase_45</name>
    <name evidence="3" type="ORF">TNCV_259801</name>
</gene>
<dbReference type="EMBL" id="BMAU01021215">
    <property type="protein sequence ID" value="GFX99943.1"/>
    <property type="molecule type" value="Genomic_DNA"/>
</dbReference>
<dbReference type="SUPFAM" id="SSF57756">
    <property type="entry name" value="Retrovirus zinc finger-like domains"/>
    <property type="match status" value="1"/>
</dbReference>
<evidence type="ECO:0000313" key="3">
    <source>
        <dbReference type="EMBL" id="GFX99943.1"/>
    </source>
</evidence>
<reference evidence="3" key="1">
    <citation type="submission" date="2020-08" db="EMBL/GenBank/DDBJ databases">
        <title>Multicomponent nature underlies the extraordinary mechanical properties of spider dragline silk.</title>
        <authorList>
            <person name="Kono N."/>
            <person name="Nakamura H."/>
            <person name="Mori M."/>
            <person name="Yoshida Y."/>
            <person name="Ohtoshi R."/>
            <person name="Malay A.D."/>
            <person name="Moran D.A.P."/>
            <person name="Tomita M."/>
            <person name="Numata K."/>
            <person name="Arakawa K."/>
        </authorList>
    </citation>
    <scope>NUCLEOTIDE SEQUENCE</scope>
</reference>
<name>A0A8X6V5D9_TRICX</name>
<evidence type="ECO:0000256" key="1">
    <source>
        <dbReference type="SAM" id="MobiDB-lite"/>
    </source>
</evidence>
<feature type="region of interest" description="Disordered" evidence="1">
    <location>
        <begin position="312"/>
        <end position="344"/>
    </location>
</feature>
<evidence type="ECO:0000313" key="4">
    <source>
        <dbReference type="Proteomes" id="UP000887159"/>
    </source>
</evidence>
<keyword evidence="3" id="KW-0548">Nucleotidyltransferase</keyword>
<dbReference type="SMART" id="SM00343">
    <property type="entry name" value="ZnF_C2HC"/>
    <property type="match status" value="2"/>
</dbReference>
<dbReference type="InterPro" id="IPR001878">
    <property type="entry name" value="Znf_CCHC"/>
</dbReference>
<feature type="compositionally biased region" description="Low complexity" evidence="1">
    <location>
        <begin position="316"/>
        <end position="329"/>
    </location>
</feature>
<dbReference type="AlphaFoldDB" id="A0A8X6V5D9"/>
<protein>
    <submittedName>
        <fullName evidence="3">Putative RNA-directed DNA polymerase from transposon BS</fullName>
    </submittedName>
</protein>
<feature type="domain" description="CCHC-type" evidence="2">
    <location>
        <begin position="162"/>
        <end position="178"/>
    </location>
</feature>
<dbReference type="GO" id="GO:0008270">
    <property type="term" value="F:zinc ion binding"/>
    <property type="evidence" value="ECO:0007669"/>
    <property type="project" value="InterPro"/>
</dbReference>
<feature type="domain" description="CCHC-type" evidence="2">
    <location>
        <begin position="143"/>
        <end position="159"/>
    </location>
</feature>
<evidence type="ECO:0000259" key="2">
    <source>
        <dbReference type="SMART" id="SM00343"/>
    </source>
</evidence>
<dbReference type="Proteomes" id="UP000887159">
    <property type="component" value="Unassembled WGS sequence"/>
</dbReference>
<accession>A0A8X6V5D9</accession>
<dbReference type="GO" id="GO:0003964">
    <property type="term" value="F:RNA-directed DNA polymerase activity"/>
    <property type="evidence" value="ECO:0007669"/>
    <property type="project" value="UniProtKB-KW"/>
</dbReference>
<keyword evidence="4" id="KW-1185">Reference proteome</keyword>